<dbReference type="HOGENOM" id="CLU_2264160_0_0_1"/>
<accession>Q6CV34</accession>
<dbReference type="GeneID" id="2892321"/>
<name>Q6CV34_KLULA</name>
<proteinExistence type="predicted"/>
<sequence length="103" mass="12137">MNLSIDRLTRDEAIETLRSKLLINKPFVVGYFDYNGINVLLNYNRNQIIIFKAICDLTSIPEFYQYHCHGVKPFKLQKLLNGLLDLTKTLILQVKQFFPRVYL</sequence>
<dbReference type="InParanoid" id="Q6CV34"/>
<dbReference type="AlphaFoldDB" id="Q6CV34"/>
<protein>
    <submittedName>
        <fullName evidence="1">KLLA0C00242p</fullName>
    </submittedName>
</protein>
<dbReference type="EMBL" id="CR382123">
    <property type="protein sequence ID" value="CAH01055.1"/>
    <property type="molecule type" value="Genomic_DNA"/>
</dbReference>
<evidence type="ECO:0000313" key="2">
    <source>
        <dbReference type="Proteomes" id="UP000000598"/>
    </source>
</evidence>
<dbReference type="KEGG" id="kla:KLLA0_C00242g"/>
<dbReference type="RefSeq" id="XP_452205.1">
    <property type="nucleotide sequence ID" value="XM_452205.1"/>
</dbReference>
<gene>
    <name evidence="1" type="ORF">KLLA0_C00242g</name>
</gene>
<dbReference type="Proteomes" id="UP000000598">
    <property type="component" value="Chromosome C"/>
</dbReference>
<keyword evidence="2" id="KW-1185">Reference proteome</keyword>
<dbReference type="PaxDb" id="284590-Q6CV34"/>
<evidence type="ECO:0000313" key="1">
    <source>
        <dbReference type="EMBL" id="CAH01055.1"/>
    </source>
</evidence>
<reference evidence="1 2" key="1">
    <citation type="journal article" date="2004" name="Nature">
        <title>Genome evolution in yeasts.</title>
        <authorList>
            <consortium name="Genolevures"/>
            <person name="Dujon B."/>
            <person name="Sherman D."/>
            <person name="Fischer G."/>
            <person name="Durrens P."/>
            <person name="Casaregola S."/>
            <person name="Lafontaine I."/>
            <person name="de Montigny J."/>
            <person name="Marck C."/>
            <person name="Neuveglise C."/>
            <person name="Talla E."/>
            <person name="Goffard N."/>
            <person name="Frangeul L."/>
            <person name="Aigle M."/>
            <person name="Anthouard V."/>
            <person name="Babour A."/>
            <person name="Barbe V."/>
            <person name="Barnay S."/>
            <person name="Blanchin S."/>
            <person name="Beckerich J.M."/>
            <person name="Beyne E."/>
            <person name="Bleykasten C."/>
            <person name="Boisrame A."/>
            <person name="Boyer J."/>
            <person name="Cattolico L."/>
            <person name="Confanioleri F."/>
            <person name="de Daruvar A."/>
            <person name="Despons L."/>
            <person name="Fabre E."/>
            <person name="Fairhead C."/>
            <person name="Ferry-Dumazet H."/>
            <person name="Groppi A."/>
            <person name="Hantraye F."/>
            <person name="Hennequin C."/>
            <person name="Jauniaux N."/>
            <person name="Joyet P."/>
            <person name="Kachouri R."/>
            <person name="Kerrest A."/>
            <person name="Koszul R."/>
            <person name="Lemaire M."/>
            <person name="Lesur I."/>
            <person name="Ma L."/>
            <person name="Muller H."/>
            <person name="Nicaud J.M."/>
            <person name="Nikolski M."/>
            <person name="Oztas S."/>
            <person name="Ozier-Kalogeropoulos O."/>
            <person name="Pellenz S."/>
            <person name="Potier S."/>
            <person name="Richard G.F."/>
            <person name="Straub M.L."/>
            <person name="Suleau A."/>
            <person name="Swennene D."/>
            <person name="Tekaia F."/>
            <person name="Wesolowski-Louvel M."/>
            <person name="Westhof E."/>
            <person name="Wirth B."/>
            <person name="Zeniou-Meyer M."/>
            <person name="Zivanovic I."/>
            <person name="Bolotin-Fukuhara M."/>
            <person name="Thierry A."/>
            <person name="Bouchier C."/>
            <person name="Caudron B."/>
            <person name="Scarpelli C."/>
            <person name="Gaillardin C."/>
            <person name="Weissenbach J."/>
            <person name="Wincker P."/>
            <person name="Souciet J.L."/>
        </authorList>
    </citation>
    <scope>NUCLEOTIDE SEQUENCE [LARGE SCALE GENOMIC DNA]</scope>
    <source>
        <strain evidence="2">ATCC 8585 / CBS 2359 / DSM 70799 / NBRC 1267 / NRRL Y-1140 / WM37</strain>
    </source>
</reference>
<organism evidence="1 2">
    <name type="scientific">Kluyveromyces lactis (strain ATCC 8585 / CBS 2359 / DSM 70799 / NBRC 1267 / NRRL Y-1140 / WM37)</name>
    <name type="common">Yeast</name>
    <name type="synonym">Candida sphaerica</name>
    <dbReference type="NCBI Taxonomy" id="284590"/>
    <lineage>
        <taxon>Eukaryota</taxon>
        <taxon>Fungi</taxon>
        <taxon>Dikarya</taxon>
        <taxon>Ascomycota</taxon>
        <taxon>Saccharomycotina</taxon>
        <taxon>Saccharomycetes</taxon>
        <taxon>Saccharomycetales</taxon>
        <taxon>Saccharomycetaceae</taxon>
        <taxon>Kluyveromyces</taxon>
    </lineage>
</organism>